<evidence type="ECO:0000313" key="1">
    <source>
        <dbReference type="EMBL" id="MCK8788063.1"/>
    </source>
</evidence>
<comment type="caution">
    <text evidence="1">The sequence shown here is derived from an EMBL/GenBank/DDBJ whole genome shotgun (WGS) entry which is preliminary data.</text>
</comment>
<dbReference type="RefSeq" id="WP_248670105.1">
    <property type="nucleotide sequence ID" value="NZ_JALPRX010000173.1"/>
</dbReference>
<reference evidence="1" key="1">
    <citation type="submission" date="2022-04" db="EMBL/GenBank/DDBJ databases">
        <title>Roseomonas acroporae sp. nov., isolated from coral Acropora digitifera.</title>
        <authorList>
            <person name="Sun H."/>
        </authorList>
    </citation>
    <scope>NUCLEOTIDE SEQUENCE</scope>
    <source>
        <strain evidence="1">NAR14</strain>
    </source>
</reference>
<name>A0A9X1YFR6_9PROT</name>
<accession>A0A9X1YFR6</accession>
<dbReference type="EMBL" id="JALPRX010000173">
    <property type="protein sequence ID" value="MCK8788063.1"/>
    <property type="molecule type" value="Genomic_DNA"/>
</dbReference>
<organism evidence="1 2">
    <name type="scientific">Roseomonas acroporae</name>
    <dbReference type="NCBI Taxonomy" id="2937791"/>
    <lineage>
        <taxon>Bacteria</taxon>
        <taxon>Pseudomonadati</taxon>
        <taxon>Pseudomonadota</taxon>
        <taxon>Alphaproteobacteria</taxon>
        <taxon>Acetobacterales</taxon>
        <taxon>Roseomonadaceae</taxon>
        <taxon>Roseomonas</taxon>
    </lineage>
</organism>
<dbReference type="PROSITE" id="PS51318">
    <property type="entry name" value="TAT"/>
    <property type="match status" value="1"/>
</dbReference>
<dbReference type="AlphaFoldDB" id="A0A9X1YFR6"/>
<protein>
    <submittedName>
        <fullName evidence="1">Uncharacterized protein</fullName>
    </submittedName>
</protein>
<sequence>MPVASSASTTARRGVLGGAASLLAFATAVSYARPAVASPDAEVCRVAGLMVDGRAEIERHMEPYYDAVRFEYPPGTAARMRLLNEQHRELRDRLAVTPAASFEGWQAKARALLLWLTPGGDADVPTDPDQRLVLSLCRDLLAGRAA</sequence>
<gene>
    <name evidence="1" type="ORF">M0638_27280</name>
</gene>
<keyword evidence="2" id="KW-1185">Reference proteome</keyword>
<dbReference type="Proteomes" id="UP001139516">
    <property type="component" value="Unassembled WGS sequence"/>
</dbReference>
<evidence type="ECO:0000313" key="2">
    <source>
        <dbReference type="Proteomes" id="UP001139516"/>
    </source>
</evidence>
<dbReference type="InterPro" id="IPR006311">
    <property type="entry name" value="TAT_signal"/>
</dbReference>
<proteinExistence type="predicted"/>